<protein>
    <submittedName>
        <fullName evidence="2">Uncharacterized protein</fullName>
    </submittedName>
</protein>
<dbReference type="RefSeq" id="WP_152730561.1">
    <property type="nucleotide sequence ID" value="NZ_JAAGWK010000026.1"/>
</dbReference>
<dbReference type="AlphaFoldDB" id="A0A7K3WHQ2"/>
<dbReference type="EMBL" id="JAAGWK010000026">
    <property type="protein sequence ID" value="NEL55937.1"/>
    <property type="molecule type" value="Genomic_DNA"/>
</dbReference>
<evidence type="ECO:0000313" key="3">
    <source>
        <dbReference type="Proteomes" id="UP000470470"/>
    </source>
</evidence>
<gene>
    <name evidence="2" type="ORF">G1H19_18325</name>
</gene>
<dbReference type="Proteomes" id="UP000470470">
    <property type="component" value="Unassembled WGS sequence"/>
</dbReference>
<accession>A0A7K3WHQ2</accession>
<sequence length="74" mass="7618">MSMTQPMEPELPGQQDGIPAADAGTGAPPPAPGFGARTGEPDAAHQVEGDPAPEADLPDSTPFRTPDPDDVRRD</sequence>
<feature type="region of interest" description="Disordered" evidence="1">
    <location>
        <begin position="1"/>
        <end position="74"/>
    </location>
</feature>
<comment type="caution">
    <text evidence="2">The sequence shown here is derived from an EMBL/GenBank/DDBJ whole genome shotgun (WGS) entry which is preliminary data.</text>
</comment>
<evidence type="ECO:0000313" key="2">
    <source>
        <dbReference type="EMBL" id="NEL55937.1"/>
    </source>
</evidence>
<keyword evidence="3" id="KW-1185">Reference proteome</keyword>
<evidence type="ECO:0000256" key="1">
    <source>
        <dbReference type="SAM" id="MobiDB-lite"/>
    </source>
</evidence>
<name>A0A7K3WHQ2_9ACTN</name>
<reference evidence="2 3" key="1">
    <citation type="submission" date="2020-02" db="EMBL/GenBank/DDBJ databases">
        <title>The whole genome sequence of CPCC 205119.</title>
        <authorList>
            <person name="Jiang Z."/>
        </authorList>
    </citation>
    <scope>NUCLEOTIDE SEQUENCE [LARGE SCALE GENOMIC DNA]</scope>
    <source>
        <strain evidence="2 3">CPCC 205119</strain>
    </source>
</reference>
<feature type="compositionally biased region" description="Low complexity" evidence="1">
    <location>
        <begin position="17"/>
        <end position="26"/>
    </location>
</feature>
<proteinExistence type="predicted"/>
<organism evidence="2 3">
    <name type="scientific">Goekera deserti</name>
    <dbReference type="NCBI Taxonomy" id="2497753"/>
    <lineage>
        <taxon>Bacteria</taxon>
        <taxon>Bacillati</taxon>
        <taxon>Actinomycetota</taxon>
        <taxon>Actinomycetes</taxon>
        <taxon>Geodermatophilales</taxon>
        <taxon>Geodermatophilaceae</taxon>
        <taxon>Goekera</taxon>
    </lineage>
</organism>
<feature type="compositionally biased region" description="Basic and acidic residues" evidence="1">
    <location>
        <begin position="39"/>
        <end position="48"/>
    </location>
</feature>